<name>A0ABW0HWZ9_9BACL</name>
<organism evidence="5 6">
    <name type="scientific">Cohnella soli</name>
    <dbReference type="NCBI Taxonomy" id="425005"/>
    <lineage>
        <taxon>Bacteria</taxon>
        <taxon>Bacillati</taxon>
        <taxon>Bacillota</taxon>
        <taxon>Bacilli</taxon>
        <taxon>Bacillales</taxon>
        <taxon>Paenibacillaceae</taxon>
        <taxon>Cohnella</taxon>
    </lineage>
</organism>
<dbReference type="InterPro" id="IPR036249">
    <property type="entry name" value="Thioredoxin-like_sf"/>
</dbReference>
<dbReference type="InterPro" id="IPR003782">
    <property type="entry name" value="SCO1/SenC"/>
</dbReference>
<evidence type="ECO:0000256" key="1">
    <source>
        <dbReference type="ARBA" id="ARBA00010996"/>
    </source>
</evidence>
<evidence type="ECO:0000313" key="6">
    <source>
        <dbReference type="Proteomes" id="UP001596113"/>
    </source>
</evidence>
<comment type="similarity">
    <text evidence="1">Belongs to the SCO1/2 family.</text>
</comment>
<dbReference type="EMBL" id="JBHSMI010000029">
    <property type="protein sequence ID" value="MFC5405644.1"/>
    <property type="molecule type" value="Genomic_DNA"/>
</dbReference>
<gene>
    <name evidence="5" type="ORF">ACFPOF_23105</name>
</gene>
<dbReference type="Gene3D" id="3.40.30.10">
    <property type="entry name" value="Glutaredoxin"/>
    <property type="match status" value="1"/>
</dbReference>
<accession>A0ABW0HWZ9</accession>
<evidence type="ECO:0000313" key="5">
    <source>
        <dbReference type="EMBL" id="MFC5405644.1"/>
    </source>
</evidence>
<feature type="transmembrane region" description="Helical" evidence="3">
    <location>
        <begin position="36"/>
        <end position="54"/>
    </location>
</feature>
<evidence type="ECO:0000256" key="2">
    <source>
        <dbReference type="ARBA" id="ARBA00023008"/>
    </source>
</evidence>
<dbReference type="PROSITE" id="PS51352">
    <property type="entry name" value="THIOREDOXIN_2"/>
    <property type="match status" value="1"/>
</dbReference>
<evidence type="ECO:0000259" key="4">
    <source>
        <dbReference type="PROSITE" id="PS51352"/>
    </source>
</evidence>
<dbReference type="SUPFAM" id="SSF52833">
    <property type="entry name" value="Thioredoxin-like"/>
    <property type="match status" value="1"/>
</dbReference>
<protein>
    <submittedName>
        <fullName evidence="5">SCO family protein</fullName>
    </submittedName>
</protein>
<dbReference type="Proteomes" id="UP001596113">
    <property type="component" value="Unassembled WGS sequence"/>
</dbReference>
<comment type="caution">
    <text evidence="5">The sequence shown here is derived from an EMBL/GenBank/DDBJ whole genome shotgun (WGS) entry which is preliminary data.</text>
</comment>
<evidence type="ECO:0000256" key="3">
    <source>
        <dbReference type="SAM" id="Phobius"/>
    </source>
</evidence>
<dbReference type="Pfam" id="PF02630">
    <property type="entry name" value="SCO1-SenC"/>
    <property type="match status" value="1"/>
</dbReference>
<keyword evidence="2" id="KW-0186">Copper</keyword>
<dbReference type="PANTHER" id="PTHR12151">
    <property type="entry name" value="ELECTRON TRANSPORT PROTIN SCO1/SENC FAMILY MEMBER"/>
    <property type="match status" value="1"/>
</dbReference>
<keyword evidence="3" id="KW-1133">Transmembrane helix</keyword>
<keyword evidence="6" id="KW-1185">Reference proteome</keyword>
<dbReference type="CDD" id="cd02968">
    <property type="entry name" value="SCO"/>
    <property type="match status" value="1"/>
</dbReference>
<sequence>MSENNGNEQEQLASNDSADTVVVEPVKAQKTWLQRYGFSLVLLALCLVMGYYIIAQQNKPESADFPYNKAAAEFSYPDTDGKTVTLANTNGKVRLMYFFFATCPDVCPPTTAIMSQVQDVLKEDGVFGNKVEFLSVTIDPTKDTTDKLKEYADRFGADTTGWKFLRGDEQATAALAKDKYDILVEKDNEGNFGHMNLIILIDKDGNIRDYISANDYIEPDENGKTSKQPKDMAKLIKRLL</sequence>
<keyword evidence="3" id="KW-0812">Transmembrane</keyword>
<dbReference type="InterPro" id="IPR013766">
    <property type="entry name" value="Thioredoxin_domain"/>
</dbReference>
<dbReference type="PANTHER" id="PTHR12151:SF25">
    <property type="entry name" value="LINALOOL DEHYDRATASE_ISOMERASE DOMAIN-CONTAINING PROTEIN"/>
    <property type="match status" value="1"/>
</dbReference>
<proteinExistence type="inferred from homology"/>
<dbReference type="RefSeq" id="WP_378137049.1">
    <property type="nucleotide sequence ID" value="NZ_JBHSMI010000029.1"/>
</dbReference>
<reference evidence="6" key="1">
    <citation type="journal article" date="2019" name="Int. J. Syst. Evol. Microbiol.">
        <title>The Global Catalogue of Microorganisms (GCM) 10K type strain sequencing project: providing services to taxonomists for standard genome sequencing and annotation.</title>
        <authorList>
            <consortium name="The Broad Institute Genomics Platform"/>
            <consortium name="The Broad Institute Genome Sequencing Center for Infectious Disease"/>
            <person name="Wu L."/>
            <person name="Ma J."/>
        </authorList>
    </citation>
    <scope>NUCLEOTIDE SEQUENCE [LARGE SCALE GENOMIC DNA]</scope>
    <source>
        <strain evidence="6">CGMCC 1.18575</strain>
    </source>
</reference>
<keyword evidence="3" id="KW-0472">Membrane</keyword>
<feature type="domain" description="Thioredoxin" evidence="4">
    <location>
        <begin position="65"/>
        <end position="240"/>
    </location>
</feature>